<evidence type="ECO:0000313" key="5">
    <source>
        <dbReference type="EMBL" id="ACO66772.1"/>
    </source>
</evidence>
<evidence type="ECO:0000313" key="6">
    <source>
        <dbReference type="Proteomes" id="UP000002009"/>
    </source>
</evidence>
<dbReference type="SUPFAM" id="SSF46938">
    <property type="entry name" value="CRAL/TRIO N-terminal domain"/>
    <property type="match status" value="1"/>
</dbReference>
<dbReference type="FunCoup" id="C1EGG3">
    <property type="interactions" value="901"/>
</dbReference>
<dbReference type="PROSITE" id="PS50191">
    <property type="entry name" value="CRAL_TRIO"/>
    <property type="match status" value="1"/>
</dbReference>
<dbReference type="CDD" id="cd00170">
    <property type="entry name" value="SEC14"/>
    <property type="match status" value="1"/>
</dbReference>
<dbReference type="Gene3D" id="1.10.8.20">
    <property type="entry name" value="N-terminal domain of phosphatidylinositol transfer protein sec14p"/>
    <property type="match status" value="1"/>
</dbReference>
<evidence type="ECO:0000256" key="3">
    <source>
        <dbReference type="ARBA" id="ARBA00038020"/>
    </source>
</evidence>
<protein>
    <recommendedName>
        <fullName evidence="4">CRAL-TRIO domain-containing protein</fullName>
    </recommendedName>
</protein>
<dbReference type="SUPFAM" id="SSF52087">
    <property type="entry name" value="CRAL/TRIO domain"/>
    <property type="match status" value="1"/>
</dbReference>
<keyword evidence="6" id="KW-1185">Reference proteome</keyword>
<dbReference type="GO" id="GO:0005886">
    <property type="term" value="C:plasma membrane"/>
    <property type="evidence" value="ECO:0007669"/>
    <property type="project" value="UniProtKB-SubCell"/>
</dbReference>
<gene>
    <name evidence="5" type="ORF">MICPUN_109374</name>
</gene>
<organism evidence="5 6">
    <name type="scientific">Micromonas commoda (strain RCC299 / NOUM17 / CCMP2709)</name>
    <name type="common">Picoplanktonic green alga</name>
    <dbReference type="NCBI Taxonomy" id="296587"/>
    <lineage>
        <taxon>Eukaryota</taxon>
        <taxon>Viridiplantae</taxon>
        <taxon>Chlorophyta</taxon>
        <taxon>Mamiellophyceae</taxon>
        <taxon>Mamiellales</taxon>
        <taxon>Mamiellaceae</taxon>
        <taxon>Micromonas</taxon>
    </lineage>
</organism>
<sequence length="352" mass="37762">MSSAEDPNVLADALGAVDVADDAPSAPVRFVDGTSTPTIEDEPADDAERDALEAFRERLAKDGVQIPRTMSANGGEPGVCLRFLRARKLKVEKALKMLRDCLAWREANDVDALLDEPLDLEEFKTNARMYPASYHGRDVLGRPVYIERTGSAKFADLVKKLGHDGFVKMHLRAMEYQSRVLLPAASADAGTLVSKMCNVIDVGELSLYDTVSHSEVLAVLRKIAQIDQDYYPENLGVTLVAHAPWSFTTAWSIVKVFLDAKTAAKFKVLGTGAAGVEKLTKVLGEGKVPAFLGGTCACAGGCVCCDPRVGETPDVLTTEQVQYARFAARRRRGIGDGEVAGSNTGGGAKAVE</sequence>
<feature type="domain" description="CRAL-TRIO" evidence="4">
    <location>
        <begin position="122"/>
        <end position="300"/>
    </location>
</feature>
<dbReference type="PANTHER" id="PTHR45657:SF1">
    <property type="entry name" value="CRAL-TRIO DOMAIN-CONTAINING PROTEIN YKL091C-RELATED"/>
    <property type="match status" value="1"/>
</dbReference>
<dbReference type="KEGG" id="mis:MICPUN_109374"/>
<dbReference type="RefSeq" id="XP_002505514.1">
    <property type="nucleotide sequence ID" value="XM_002505468.1"/>
</dbReference>
<evidence type="ECO:0000256" key="1">
    <source>
        <dbReference type="ARBA" id="ARBA00004202"/>
    </source>
</evidence>
<dbReference type="AlphaFoldDB" id="C1EGG3"/>
<proteinExistence type="inferred from homology"/>
<name>C1EGG3_MICCC</name>
<dbReference type="GeneID" id="8248444"/>
<comment type="subcellular location">
    <subcellularLocation>
        <location evidence="1">Cell membrane</location>
        <topology evidence="1">Peripheral membrane protein</topology>
    </subcellularLocation>
    <subcellularLocation>
        <location evidence="2">Golgi apparatus membrane</location>
        <topology evidence="2">Peripheral membrane protein</topology>
    </subcellularLocation>
</comment>
<dbReference type="GO" id="GO:0000139">
    <property type="term" value="C:Golgi membrane"/>
    <property type="evidence" value="ECO:0007669"/>
    <property type="project" value="UniProtKB-SubCell"/>
</dbReference>
<dbReference type="InterPro" id="IPR001251">
    <property type="entry name" value="CRAL-TRIO_dom"/>
</dbReference>
<dbReference type="Pfam" id="PF03765">
    <property type="entry name" value="CRAL_TRIO_N"/>
    <property type="match status" value="1"/>
</dbReference>
<dbReference type="InterPro" id="IPR036865">
    <property type="entry name" value="CRAL-TRIO_dom_sf"/>
</dbReference>
<evidence type="ECO:0000259" key="4">
    <source>
        <dbReference type="PROSITE" id="PS50191"/>
    </source>
</evidence>
<dbReference type="Pfam" id="PF00650">
    <property type="entry name" value="CRAL_TRIO"/>
    <property type="match status" value="1"/>
</dbReference>
<dbReference type="OrthoDB" id="1434354at2759"/>
<dbReference type="SMART" id="SM01100">
    <property type="entry name" value="CRAL_TRIO_N"/>
    <property type="match status" value="1"/>
</dbReference>
<dbReference type="eggNOG" id="KOG1471">
    <property type="taxonomic scope" value="Eukaryota"/>
</dbReference>
<dbReference type="OMA" id="QVMFNDF"/>
<dbReference type="EMBL" id="CP001331">
    <property type="protein sequence ID" value="ACO66772.1"/>
    <property type="molecule type" value="Genomic_DNA"/>
</dbReference>
<dbReference type="Proteomes" id="UP000002009">
    <property type="component" value="Chromosome 13"/>
</dbReference>
<comment type="similarity">
    <text evidence="3">Belongs to the SFH family.</text>
</comment>
<dbReference type="SMART" id="SM00516">
    <property type="entry name" value="SEC14"/>
    <property type="match status" value="1"/>
</dbReference>
<dbReference type="PANTHER" id="PTHR45657">
    <property type="entry name" value="CRAL-TRIO DOMAIN-CONTAINING PROTEIN YKL091C-RELATED"/>
    <property type="match status" value="1"/>
</dbReference>
<dbReference type="InParanoid" id="C1EGG3"/>
<dbReference type="Gene3D" id="3.40.525.10">
    <property type="entry name" value="CRAL-TRIO lipid binding domain"/>
    <property type="match status" value="1"/>
</dbReference>
<dbReference type="InterPro" id="IPR011074">
    <property type="entry name" value="CRAL/TRIO_N_dom"/>
</dbReference>
<dbReference type="InterPro" id="IPR051026">
    <property type="entry name" value="PI/PC_transfer"/>
</dbReference>
<accession>C1EGG3</accession>
<reference evidence="5 6" key="1">
    <citation type="journal article" date="2009" name="Science">
        <title>Green evolution and dynamic adaptations revealed by genomes of the marine picoeukaryotes Micromonas.</title>
        <authorList>
            <person name="Worden A.Z."/>
            <person name="Lee J.H."/>
            <person name="Mock T."/>
            <person name="Rouze P."/>
            <person name="Simmons M.P."/>
            <person name="Aerts A.L."/>
            <person name="Allen A.E."/>
            <person name="Cuvelier M.L."/>
            <person name="Derelle E."/>
            <person name="Everett M.V."/>
            <person name="Foulon E."/>
            <person name="Grimwood J."/>
            <person name="Gundlach H."/>
            <person name="Henrissat B."/>
            <person name="Napoli C."/>
            <person name="McDonald S.M."/>
            <person name="Parker M.S."/>
            <person name="Rombauts S."/>
            <person name="Salamov A."/>
            <person name="Von Dassow P."/>
            <person name="Badger J.H."/>
            <person name="Coutinho P.M."/>
            <person name="Demir E."/>
            <person name="Dubchak I."/>
            <person name="Gentemann C."/>
            <person name="Eikrem W."/>
            <person name="Gready J.E."/>
            <person name="John U."/>
            <person name="Lanier W."/>
            <person name="Lindquist E.A."/>
            <person name="Lucas S."/>
            <person name="Mayer K.F."/>
            <person name="Moreau H."/>
            <person name="Not F."/>
            <person name="Otillar R."/>
            <person name="Panaud O."/>
            <person name="Pangilinan J."/>
            <person name="Paulsen I."/>
            <person name="Piegu B."/>
            <person name="Poliakov A."/>
            <person name="Robbens S."/>
            <person name="Schmutz J."/>
            <person name="Toulza E."/>
            <person name="Wyss T."/>
            <person name="Zelensky A."/>
            <person name="Zhou K."/>
            <person name="Armbrust E.V."/>
            <person name="Bhattacharya D."/>
            <person name="Goodenough U.W."/>
            <person name="Van de Peer Y."/>
            <person name="Grigoriev I.V."/>
        </authorList>
    </citation>
    <scope>NUCLEOTIDE SEQUENCE [LARGE SCALE GENOMIC DNA]</scope>
    <source>
        <strain evidence="6">RCC299 / NOUM17</strain>
    </source>
</reference>
<dbReference type="InterPro" id="IPR036273">
    <property type="entry name" value="CRAL/TRIO_N_dom_sf"/>
</dbReference>
<evidence type="ECO:0000256" key="2">
    <source>
        <dbReference type="ARBA" id="ARBA00004395"/>
    </source>
</evidence>